<name>A0ACB7V9H0_DIOAL</name>
<reference evidence="2" key="1">
    <citation type="journal article" date="2022" name="Nat. Commun.">
        <title>Chromosome evolution and the genetic basis of agronomically important traits in greater yam.</title>
        <authorList>
            <person name="Bredeson J.V."/>
            <person name="Lyons J.B."/>
            <person name="Oniyinde I.O."/>
            <person name="Okereke N.R."/>
            <person name="Kolade O."/>
            <person name="Nnabue I."/>
            <person name="Nwadili C.O."/>
            <person name="Hribova E."/>
            <person name="Parker M."/>
            <person name="Nwogha J."/>
            <person name="Shu S."/>
            <person name="Carlson J."/>
            <person name="Kariba R."/>
            <person name="Muthemba S."/>
            <person name="Knop K."/>
            <person name="Barton G.J."/>
            <person name="Sherwood A.V."/>
            <person name="Lopez-Montes A."/>
            <person name="Asiedu R."/>
            <person name="Jamnadass R."/>
            <person name="Muchugi A."/>
            <person name="Goodstein D."/>
            <person name="Egesi C.N."/>
            <person name="Featherston J."/>
            <person name="Asfaw A."/>
            <person name="Simpson G.G."/>
            <person name="Dolezel J."/>
            <person name="Hendre P.S."/>
            <person name="Van Deynze A."/>
            <person name="Kumar P.L."/>
            <person name="Obidiegwu J.E."/>
            <person name="Bhattacharjee R."/>
            <person name="Rokhsar D.S."/>
        </authorList>
    </citation>
    <scope>NUCLEOTIDE SEQUENCE [LARGE SCALE GENOMIC DNA]</scope>
    <source>
        <strain evidence="2">cv. TDa95/00328</strain>
    </source>
</reference>
<evidence type="ECO:0000313" key="1">
    <source>
        <dbReference type="EMBL" id="KAH7670201.1"/>
    </source>
</evidence>
<accession>A0ACB7V9H0</accession>
<proteinExistence type="predicted"/>
<dbReference type="EMBL" id="CM037020">
    <property type="protein sequence ID" value="KAH7670201.1"/>
    <property type="molecule type" value="Genomic_DNA"/>
</dbReference>
<organism evidence="1 2">
    <name type="scientific">Dioscorea alata</name>
    <name type="common">Purple yam</name>
    <dbReference type="NCBI Taxonomy" id="55571"/>
    <lineage>
        <taxon>Eukaryota</taxon>
        <taxon>Viridiplantae</taxon>
        <taxon>Streptophyta</taxon>
        <taxon>Embryophyta</taxon>
        <taxon>Tracheophyta</taxon>
        <taxon>Spermatophyta</taxon>
        <taxon>Magnoliopsida</taxon>
        <taxon>Liliopsida</taxon>
        <taxon>Dioscoreales</taxon>
        <taxon>Dioscoreaceae</taxon>
        <taxon>Dioscorea</taxon>
    </lineage>
</organism>
<gene>
    <name evidence="1" type="ORF">IHE45_10G009800</name>
</gene>
<keyword evidence="2" id="KW-1185">Reference proteome</keyword>
<dbReference type="Proteomes" id="UP000827976">
    <property type="component" value="Chromosome 10"/>
</dbReference>
<evidence type="ECO:0000313" key="2">
    <source>
        <dbReference type="Proteomes" id="UP000827976"/>
    </source>
</evidence>
<sequence>MDKLQKRNEHNKSIPEISIHTIFAGFELIQYGFNSQQTKTIHQFIVHHFNQEMELKGRKTESRVRTISPREISNRRRKSQDMRSNRIPRKPSYHRSPKDLPALKSLRETRAFNLPQDNQLPSPL</sequence>
<protein>
    <submittedName>
        <fullName evidence="1">Uncharacterized protein</fullName>
    </submittedName>
</protein>
<comment type="caution">
    <text evidence="1">The sequence shown here is derived from an EMBL/GenBank/DDBJ whole genome shotgun (WGS) entry which is preliminary data.</text>
</comment>